<dbReference type="Pfam" id="PF02397">
    <property type="entry name" value="Bac_transf"/>
    <property type="match status" value="1"/>
</dbReference>
<evidence type="ECO:0000259" key="9">
    <source>
        <dbReference type="Pfam" id="PF02397"/>
    </source>
</evidence>
<keyword evidence="11" id="KW-1185">Reference proteome</keyword>
<evidence type="ECO:0000256" key="3">
    <source>
        <dbReference type="ARBA" id="ARBA00022679"/>
    </source>
</evidence>
<dbReference type="EMBL" id="PIPF01000003">
    <property type="protein sequence ID" value="RWU84679.1"/>
    <property type="molecule type" value="Genomic_DNA"/>
</dbReference>
<feature type="transmembrane region" description="Helical" evidence="8">
    <location>
        <begin position="193"/>
        <end position="216"/>
    </location>
</feature>
<keyword evidence="5 8" id="KW-1133">Transmembrane helix</keyword>
<dbReference type="Gene3D" id="3.40.50.720">
    <property type="entry name" value="NAD(P)-binding Rossmann-like Domain"/>
    <property type="match status" value="1"/>
</dbReference>
<evidence type="ECO:0000256" key="2">
    <source>
        <dbReference type="ARBA" id="ARBA00006464"/>
    </source>
</evidence>
<dbReference type="InterPro" id="IPR003362">
    <property type="entry name" value="Bact_transf"/>
</dbReference>
<evidence type="ECO:0000256" key="6">
    <source>
        <dbReference type="ARBA" id="ARBA00023136"/>
    </source>
</evidence>
<feature type="compositionally biased region" description="Low complexity" evidence="7">
    <location>
        <begin position="112"/>
        <end position="129"/>
    </location>
</feature>
<feature type="transmembrane region" description="Helical" evidence="8">
    <location>
        <begin position="256"/>
        <end position="276"/>
    </location>
</feature>
<dbReference type="PANTHER" id="PTHR30576">
    <property type="entry name" value="COLANIC BIOSYNTHESIS UDP-GLUCOSE LIPID CARRIER TRANSFERASE"/>
    <property type="match status" value="1"/>
</dbReference>
<proteinExistence type="inferred from homology"/>
<protein>
    <submittedName>
        <fullName evidence="10">Exopolysaccharide biosynthesis polyprenyl glycosylphosphotransferase</fullName>
    </submittedName>
</protein>
<feature type="region of interest" description="Disordered" evidence="7">
    <location>
        <begin position="99"/>
        <end position="140"/>
    </location>
</feature>
<dbReference type="GO" id="GO:0016780">
    <property type="term" value="F:phosphotransferase activity, for other substituted phosphate groups"/>
    <property type="evidence" value="ECO:0007669"/>
    <property type="project" value="TreeGrafter"/>
</dbReference>
<accession>A0A444B8E3</accession>
<reference evidence="10 11" key="1">
    <citation type="journal article" date="2009" name="Int. J. Syst. Evol. Microbiol.">
        <title>Janibacter hoylei sp. nov., Bacillus isronensis sp. nov. and Bacillus aryabhattai sp. nov., isolated from cryotubes used for collecting air from the upper atmosphere.</title>
        <authorList>
            <person name="Shivaji S."/>
            <person name="Chaturvedi P."/>
            <person name="Begum Z."/>
            <person name="Pindi P.K."/>
            <person name="Manorama R."/>
            <person name="Padmanaban D.A."/>
            <person name="Shouche Y.S."/>
            <person name="Pawar S."/>
            <person name="Vaishampayan P."/>
            <person name="Dutt C.B."/>
            <person name="Datta G.N."/>
            <person name="Manchanda R.K."/>
            <person name="Rao U.R."/>
            <person name="Bhargava P.M."/>
            <person name="Narlikar J.V."/>
        </authorList>
    </citation>
    <scope>NUCLEOTIDE SEQUENCE [LARGE SCALE GENOMIC DNA]</scope>
    <source>
        <strain evidence="10 11">PVAS-1</strain>
    </source>
</reference>
<gene>
    <name evidence="10" type="ORF">CWN80_03630</name>
</gene>
<keyword evidence="6 8" id="KW-0472">Membrane</keyword>
<dbReference type="InterPro" id="IPR017475">
    <property type="entry name" value="EPS_sugar_tfrase"/>
</dbReference>
<evidence type="ECO:0000256" key="5">
    <source>
        <dbReference type="ARBA" id="ARBA00022989"/>
    </source>
</evidence>
<organism evidence="10 11">
    <name type="scientific">Janibacter hoylei PVAS-1</name>
    <dbReference type="NCBI Taxonomy" id="1210046"/>
    <lineage>
        <taxon>Bacteria</taxon>
        <taxon>Bacillati</taxon>
        <taxon>Actinomycetota</taxon>
        <taxon>Actinomycetes</taxon>
        <taxon>Micrococcales</taxon>
        <taxon>Intrasporangiaceae</taxon>
        <taxon>Janibacter</taxon>
    </lineage>
</organism>
<comment type="similarity">
    <text evidence="2">Belongs to the bacterial sugar transferase family.</text>
</comment>
<name>A0A444B8E3_9MICO</name>
<evidence type="ECO:0000256" key="7">
    <source>
        <dbReference type="SAM" id="MobiDB-lite"/>
    </source>
</evidence>
<dbReference type="NCBIfam" id="TIGR03025">
    <property type="entry name" value="EPS_sugtrans"/>
    <property type="match status" value="1"/>
</dbReference>
<evidence type="ECO:0000256" key="1">
    <source>
        <dbReference type="ARBA" id="ARBA00004141"/>
    </source>
</evidence>
<feature type="transmembrane region" description="Helical" evidence="8">
    <location>
        <begin position="154"/>
        <end position="173"/>
    </location>
</feature>
<evidence type="ECO:0000313" key="10">
    <source>
        <dbReference type="EMBL" id="RWU84679.1"/>
    </source>
</evidence>
<evidence type="ECO:0000256" key="8">
    <source>
        <dbReference type="SAM" id="Phobius"/>
    </source>
</evidence>
<evidence type="ECO:0000256" key="4">
    <source>
        <dbReference type="ARBA" id="ARBA00022692"/>
    </source>
</evidence>
<dbReference type="AlphaFoldDB" id="A0A444B8E3"/>
<keyword evidence="3 10" id="KW-0808">Transferase</keyword>
<comment type="subcellular location">
    <subcellularLocation>
        <location evidence="1">Membrane</location>
        <topology evidence="1">Multi-pass membrane protein</topology>
    </subcellularLocation>
</comment>
<dbReference type="GO" id="GO:0016020">
    <property type="term" value="C:membrane"/>
    <property type="evidence" value="ECO:0007669"/>
    <property type="project" value="UniProtKB-SubCell"/>
</dbReference>
<dbReference type="Proteomes" id="UP000288711">
    <property type="component" value="Unassembled WGS sequence"/>
</dbReference>
<comment type="caution">
    <text evidence="10">The sequence shown here is derived from an EMBL/GenBank/DDBJ whole genome shotgun (WGS) entry which is preliminary data.</text>
</comment>
<feature type="domain" description="Bacterial sugar transferase" evidence="9">
    <location>
        <begin position="425"/>
        <end position="612"/>
    </location>
</feature>
<sequence>MEGIARGLHPGEDAWQGGCRRHAHHSVRPVCVGLAGWATRRHGQGHADRCSGGIAQADVASLAFSRCGQRPWWSAALRRFGRPLLRPPPATLRWRITMKRQSDDVGPERTLAAGSAGDAGPAGAADQAAHSTVSPPSAVPAKATRSVPVWFHRAVLALDAVILAGVIVFAAWGRANLPILGFTEDRTEQITYASVRLTGAYVLIGWLLAIAALGGYSRRNIGAGSSEFSRLLRASLVTAAAIGIGCYLAKFPLSRGFFVILFVTGVPALMVGRIAVRQFVHGMHARGHWATRVLVAGTPMTIDDVAKVLARETTLGYSVVGAVTPRFWRDRVTPAGHEIIGHSDDLVRLVTEHGASSVILAAGAFPRAADYRRVTWELANHDIEMIVVPALTDIASDRIRVQPLAGLPFVFVDPPERGSLDHLLKRGFDIIGAATALLLAAPLMLLAAWQVRRHDGGPVFFAQERVGQGGSTFDCLKFRSMVTDADEVLERIRHLDEGNGLLFKMEEDPRITPPGRWLRRYSVDELPQLINVLRGEMSLVGPRPPLPREVAEYQEDVHRRLNVRPGITGLWQVSGRSDLSWEDTVRLDLYYVDNWSLVQDLLILGRTVNAVVGGRGAY</sequence>
<keyword evidence="4 8" id="KW-0812">Transmembrane</keyword>
<dbReference type="Pfam" id="PF13727">
    <property type="entry name" value="CoA_binding_3"/>
    <property type="match status" value="1"/>
</dbReference>
<dbReference type="PANTHER" id="PTHR30576:SF10">
    <property type="entry name" value="SLL5057 PROTEIN"/>
    <property type="match status" value="1"/>
</dbReference>
<evidence type="ECO:0000313" key="11">
    <source>
        <dbReference type="Proteomes" id="UP000288711"/>
    </source>
</evidence>
<feature type="transmembrane region" description="Helical" evidence="8">
    <location>
        <begin position="228"/>
        <end position="250"/>
    </location>
</feature>
<feature type="transmembrane region" description="Helical" evidence="8">
    <location>
        <begin position="427"/>
        <end position="449"/>
    </location>
</feature>